<evidence type="ECO:0000259" key="3">
    <source>
        <dbReference type="SMART" id="SM00764"/>
    </source>
</evidence>
<accession>A0A0G1HP60</accession>
<dbReference type="Proteomes" id="UP000034172">
    <property type="component" value="Unassembled WGS sequence"/>
</dbReference>
<dbReference type="STRING" id="1618392.UW41_C0014G0015"/>
<dbReference type="InterPro" id="IPR038727">
    <property type="entry name" value="NadR/Ttd14_AAA_dom"/>
</dbReference>
<evidence type="ECO:0000313" key="4">
    <source>
        <dbReference type="EMBL" id="KKT48971.1"/>
    </source>
</evidence>
<name>A0A0G1HP60_9BACT</name>
<proteinExistence type="predicted"/>
<protein>
    <recommendedName>
        <fullName evidence="3">Citrate lyase ligase C-terminal domain-containing protein</fullName>
    </recommendedName>
</protein>
<dbReference type="Gene3D" id="3.40.50.620">
    <property type="entry name" value="HUPs"/>
    <property type="match status" value="1"/>
</dbReference>
<dbReference type="NCBIfam" id="TIGR00125">
    <property type="entry name" value="cyt_tran_rel"/>
    <property type="match status" value="1"/>
</dbReference>
<gene>
    <name evidence="4" type="ORF">UW41_C0014G0015</name>
</gene>
<dbReference type="GO" id="GO:0005524">
    <property type="term" value="F:ATP binding"/>
    <property type="evidence" value="ECO:0007669"/>
    <property type="project" value="UniProtKB-KW"/>
</dbReference>
<dbReference type="PANTHER" id="PTHR37512">
    <property type="entry name" value="TRIFUNCTIONAL NAD BIOSYNTHESIS/REGULATOR PROTEIN NADR"/>
    <property type="match status" value="1"/>
</dbReference>
<reference evidence="4 5" key="1">
    <citation type="journal article" date="2015" name="Nature">
        <title>rRNA introns, odd ribosomes, and small enigmatic genomes across a large radiation of phyla.</title>
        <authorList>
            <person name="Brown C.T."/>
            <person name="Hug L.A."/>
            <person name="Thomas B.C."/>
            <person name="Sharon I."/>
            <person name="Castelle C.J."/>
            <person name="Singh A."/>
            <person name="Wilkins M.J."/>
            <person name="Williams K.H."/>
            <person name="Banfield J.F."/>
        </authorList>
    </citation>
    <scope>NUCLEOTIDE SEQUENCE [LARGE SCALE GENOMIC DNA]</scope>
</reference>
<dbReference type="InterPro" id="IPR027417">
    <property type="entry name" value="P-loop_NTPase"/>
</dbReference>
<evidence type="ECO:0000313" key="5">
    <source>
        <dbReference type="Proteomes" id="UP000034172"/>
    </source>
</evidence>
<dbReference type="Pfam" id="PF08218">
    <property type="entry name" value="Citrate_ly_lig"/>
    <property type="match status" value="1"/>
</dbReference>
<keyword evidence="2" id="KW-0067">ATP-binding</keyword>
<dbReference type="InterPro" id="IPR014729">
    <property type="entry name" value="Rossmann-like_a/b/a_fold"/>
</dbReference>
<dbReference type="SUPFAM" id="SSF52374">
    <property type="entry name" value="Nucleotidylyl transferase"/>
    <property type="match status" value="1"/>
</dbReference>
<dbReference type="SMART" id="SM00764">
    <property type="entry name" value="Citrate_ly_lig"/>
    <property type="match status" value="1"/>
</dbReference>
<dbReference type="EMBL" id="LCIE01000014">
    <property type="protein sequence ID" value="KKT48971.1"/>
    <property type="molecule type" value="Genomic_DNA"/>
</dbReference>
<feature type="domain" description="Citrate lyase ligase C-terminal" evidence="3">
    <location>
        <begin position="16"/>
        <end position="154"/>
    </location>
</feature>
<dbReference type="Gene3D" id="3.40.50.300">
    <property type="entry name" value="P-loop containing nucleotide triphosphate hydrolases"/>
    <property type="match status" value="1"/>
</dbReference>
<comment type="caution">
    <text evidence="4">The sequence shown here is derived from an EMBL/GenBank/DDBJ whole genome shotgun (WGS) entry which is preliminary data.</text>
</comment>
<dbReference type="GO" id="GO:0008771">
    <property type="term" value="F:[citrate (pro-3S)-lyase] ligase activity"/>
    <property type="evidence" value="ECO:0007669"/>
    <property type="project" value="InterPro"/>
</dbReference>
<dbReference type="InterPro" id="IPR004821">
    <property type="entry name" value="Cyt_trans-like"/>
</dbReference>
<dbReference type="PANTHER" id="PTHR37512:SF1">
    <property type="entry name" value="NADR_TTD14 AAA DOMAIN-CONTAINING PROTEIN"/>
    <property type="match status" value="1"/>
</dbReference>
<keyword evidence="1" id="KW-0547">Nucleotide-binding</keyword>
<dbReference type="InterPro" id="IPR052735">
    <property type="entry name" value="NAD_biosynth-regulator"/>
</dbReference>
<dbReference type="PATRIC" id="fig|1618392.3.peg.620"/>
<evidence type="ECO:0000256" key="1">
    <source>
        <dbReference type="ARBA" id="ARBA00022741"/>
    </source>
</evidence>
<dbReference type="Pfam" id="PF13521">
    <property type="entry name" value="AAA_28"/>
    <property type="match status" value="1"/>
</dbReference>
<dbReference type="SUPFAM" id="SSF52540">
    <property type="entry name" value="P-loop containing nucleoside triphosphate hydrolases"/>
    <property type="match status" value="1"/>
</dbReference>
<organism evidence="4 5">
    <name type="scientific">Candidatus Collierbacteria bacterium GW2011_GWC2_44_18</name>
    <dbReference type="NCBI Taxonomy" id="1618392"/>
    <lineage>
        <taxon>Bacteria</taxon>
        <taxon>Candidatus Collieribacteriota</taxon>
    </lineage>
</organism>
<evidence type="ECO:0000256" key="2">
    <source>
        <dbReference type="ARBA" id="ARBA00022840"/>
    </source>
</evidence>
<dbReference type="AlphaFoldDB" id="A0A0G1HP60"/>
<sequence length="337" mass="39082">MPKKYNTGLVIGKFYPFHQGHQFLIKTALKNSATLTVIVCQTDRYRIPAVVRAAWIKKTFPKVDVRILDHDATLDSNSPDISKIWADLTIQFLGYVPDVVFTSEIYGEPYAKFMGSHHVMVDLKRKIFPISATKIRTDVDKYWNYLPRVTQEYFTQKIVVLGAESTGTTTLAQDLARFYHTVWVPEYGRLYYEGKMFSQNASDWKTEEFVHIATTQNHLEDALIKKANRLLICDTDAFATTLWHERYVGKESRRLERIVKQETPLLYILTDIDIPFVQDSTRDGEHIRTKMHHRFIEKLKKNKSNFIIVSGSKKKRLADAVTNIDRAYATFLQPILP</sequence>
<dbReference type="InterPro" id="IPR013166">
    <property type="entry name" value="Citrate_lyase_ligase_C"/>
</dbReference>